<evidence type="ECO:0000256" key="4">
    <source>
        <dbReference type="ARBA" id="ARBA00022723"/>
    </source>
</evidence>
<evidence type="ECO:0000313" key="15">
    <source>
        <dbReference type="EMBL" id="GGO46722.1"/>
    </source>
</evidence>
<organism evidence="15 16">
    <name type="scientific">Citricoccus zhacaiensis</name>
    <dbReference type="NCBI Taxonomy" id="489142"/>
    <lineage>
        <taxon>Bacteria</taxon>
        <taxon>Bacillati</taxon>
        <taxon>Actinomycetota</taxon>
        <taxon>Actinomycetes</taxon>
        <taxon>Micrococcales</taxon>
        <taxon>Micrococcaceae</taxon>
        <taxon>Citricoccus</taxon>
    </lineage>
</organism>
<keyword evidence="11 12" id="KW-0234">DNA repair</keyword>
<reference evidence="16" key="1">
    <citation type="journal article" date="2019" name="Int. J. Syst. Evol. Microbiol.">
        <title>The Global Catalogue of Microorganisms (GCM) 10K type strain sequencing project: providing services to taxonomists for standard genome sequencing and annotation.</title>
        <authorList>
            <consortium name="The Broad Institute Genomics Platform"/>
            <consortium name="The Broad Institute Genome Sequencing Center for Infectious Disease"/>
            <person name="Wu L."/>
            <person name="Ma J."/>
        </authorList>
    </citation>
    <scope>NUCLEOTIDE SEQUENCE [LARGE SCALE GENOMIC DNA]</scope>
    <source>
        <strain evidence="16">CGMCC 1.7064</strain>
    </source>
</reference>
<evidence type="ECO:0000256" key="13">
    <source>
        <dbReference type="NCBIfam" id="TIGR00228"/>
    </source>
</evidence>
<comment type="subcellular location">
    <subcellularLocation>
        <location evidence="12">Cytoplasm</location>
    </subcellularLocation>
</comment>
<keyword evidence="2 12" id="KW-0963">Cytoplasm</keyword>
<dbReference type="NCBIfam" id="TIGR00228">
    <property type="entry name" value="ruvC"/>
    <property type="match status" value="1"/>
</dbReference>
<feature type="binding site" evidence="12">
    <location>
        <position position="156"/>
    </location>
    <ligand>
        <name>Mg(2+)</name>
        <dbReference type="ChEBI" id="CHEBI:18420"/>
        <label>1</label>
    </ligand>
</feature>
<dbReference type="Pfam" id="PF02075">
    <property type="entry name" value="RuvC"/>
    <property type="match status" value="1"/>
</dbReference>
<feature type="binding site" evidence="12">
    <location>
        <position position="22"/>
    </location>
    <ligand>
        <name>Mg(2+)</name>
        <dbReference type="ChEBI" id="CHEBI:18420"/>
        <label>1</label>
    </ligand>
</feature>
<keyword evidence="9 12" id="KW-0238">DNA-binding</keyword>
<dbReference type="RefSeq" id="WP_229672572.1">
    <property type="nucleotide sequence ID" value="NZ_BAAAOU010000009.1"/>
</dbReference>
<dbReference type="SUPFAM" id="SSF53098">
    <property type="entry name" value="Ribonuclease H-like"/>
    <property type="match status" value="1"/>
</dbReference>
<comment type="caution">
    <text evidence="15">The sequence shown here is derived from an EMBL/GenBank/DDBJ whole genome shotgun (WGS) entry which is preliminary data.</text>
</comment>
<dbReference type="Gene3D" id="3.30.420.10">
    <property type="entry name" value="Ribonuclease H-like superfamily/Ribonuclease H"/>
    <property type="match status" value="1"/>
</dbReference>
<dbReference type="InterPro" id="IPR036397">
    <property type="entry name" value="RNaseH_sf"/>
</dbReference>
<comment type="function">
    <text evidence="12">The RuvA-RuvB-RuvC complex processes Holliday junction (HJ) DNA during genetic recombination and DNA repair. Endonuclease that resolves HJ intermediates. Cleaves cruciform DNA by making single-stranded nicks across the HJ at symmetrical positions within the homologous arms, yielding a 5'-phosphate and a 3'-hydroxyl group; requires a central core of homology in the junction. The consensus cleavage sequence is 5'-(A/T)TT(C/G)-3'. Cleavage occurs on the 3'-side of the TT dinucleotide at the point of strand exchange. HJ branch migration catalyzed by RuvA-RuvB allows RuvC to scan DNA until it finds its consensus sequence, where it cleaves and resolves the cruciform DNA.</text>
</comment>
<dbReference type="CDD" id="cd16962">
    <property type="entry name" value="RuvC"/>
    <property type="match status" value="1"/>
</dbReference>
<feature type="active site" evidence="12">
    <location>
        <position position="156"/>
    </location>
</feature>
<evidence type="ECO:0000256" key="8">
    <source>
        <dbReference type="ARBA" id="ARBA00022842"/>
    </source>
</evidence>
<feature type="active site" evidence="12">
    <location>
        <position position="22"/>
    </location>
</feature>
<evidence type="ECO:0000256" key="1">
    <source>
        <dbReference type="ARBA" id="ARBA00009518"/>
    </source>
</evidence>
<gene>
    <name evidence="12" type="primary">ruvC</name>
    <name evidence="15" type="ORF">GCM10010977_22330</name>
</gene>
<evidence type="ECO:0000313" key="16">
    <source>
        <dbReference type="Proteomes" id="UP000642509"/>
    </source>
</evidence>
<keyword evidence="7 12" id="KW-0378">Hydrolase</keyword>
<dbReference type="InterPro" id="IPR002176">
    <property type="entry name" value="X-over_junc_endoDNase_RuvC"/>
</dbReference>
<proteinExistence type="inferred from homology"/>
<keyword evidence="8 12" id="KW-0460">Magnesium</keyword>
<dbReference type="EC" id="3.1.21.10" evidence="12 13"/>
<comment type="catalytic activity">
    <reaction evidence="12">
        <text>Endonucleolytic cleavage at a junction such as a reciprocal single-stranded crossover between two homologous DNA duplexes (Holliday junction).</text>
        <dbReference type="EC" id="3.1.21.10"/>
    </reaction>
</comment>
<feature type="active site" evidence="12">
    <location>
        <position position="83"/>
    </location>
</feature>
<feature type="region of interest" description="Disordered" evidence="14">
    <location>
        <begin position="178"/>
        <end position="233"/>
    </location>
</feature>
<feature type="binding site" evidence="12">
    <location>
        <position position="83"/>
    </location>
    <ligand>
        <name>Mg(2+)</name>
        <dbReference type="ChEBI" id="CHEBI:18420"/>
        <label>2</label>
    </ligand>
</feature>
<evidence type="ECO:0000256" key="10">
    <source>
        <dbReference type="ARBA" id="ARBA00023172"/>
    </source>
</evidence>
<keyword evidence="5 12" id="KW-0255">Endonuclease</keyword>
<dbReference type="InterPro" id="IPR012337">
    <property type="entry name" value="RNaseH-like_sf"/>
</dbReference>
<evidence type="ECO:0000256" key="12">
    <source>
        <dbReference type="HAMAP-Rule" id="MF_00034"/>
    </source>
</evidence>
<evidence type="ECO:0000256" key="6">
    <source>
        <dbReference type="ARBA" id="ARBA00022763"/>
    </source>
</evidence>
<evidence type="ECO:0000256" key="7">
    <source>
        <dbReference type="ARBA" id="ARBA00022801"/>
    </source>
</evidence>
<sequence>MTVRPGVAGRRAPSPLRVLGVDPGLTRCGIAVVDVAPNRTATLVAVTVVGSPAEQSLDLRLLAIDEAINEWLDRHSPDHVAVERMFAQNNTPTVMGTAQASGVVIAAAARRGIPVALHTPSEVKAAVTGSGTAGKDQVTAMVTRILRLDAPPKPADAADALALAITHAWRGGLMGRGLETGNLTSPQRASRFPTPAGGSGGRRTGGSTPAQQAWLAAEQRSRGSKGWSGGSRI</sequence>
<comment type="similarity">
    <text evidence="1 12">Belongs to the RuvC family.</text>
</comment>
<dbReference type="PROSITE" id="PS01321">
    <property type="entry name" value="RUVC"/>
    <property type="match status" value="1"/>
</dbReference>
<evidence type="ECO:0000256" key="2">
    <source>
        <dbReference type="ARBA" id="ARBA00022490"/>
    </source>
</evidence>
<keyword evidence="10 12" id="KW-0233">DNA recombination</keyword>
<protein>
    <recommendedName>
        <fullName evidence="12 13">Crossover junction endodeoxyribonuclease RuvC</fullName>
        <ecNumber evidence="12 13">3.1.21.10</ecNumber>
    </recommendedName>
    <alternativeName>
        <fullName evidence="12">Holliday junction nuclease RuvC</fullName>
    </alternativeName>
    <alternativeName>
        <fullName evidence="12">Holliday junction resolvase RuvC</fullName>
    </alternativeName>
</protein>
<dbReference type="PRINTS" id="PR00696">
    <property type="entry name" value="RSOLVASERUVC"/>
</dbReference>
<evidence type="ECO:0000256" key="5">
    <source>
        <dbReference type="ARBA" id="ARBA00022759"/>
    </source>
</evidence>
<evidence type="ECO:0000256" key="14">
    <source>
        <dbReference type="SAM" id="MobiDB-lite"/>
    </source>
</evidence>
<accession>A0ABQ2M4U4</accession>
<dbReference type="PANTHER" id="PTHR30194">
    <property type="entry name" value="CROSSOVER JUNCTION ENDODEOXYRIBONUCLEASE RUVC"/>
    <property type="match status" value="1"/>
</dbReference>
<comment type="subunit">
    <text evidence="12">Homodimer which binds Holliday junction (HJ) DNA. The HJ becomes 2-fold symmetrical on binding to RuvC with unstacked arms; it has a different conformation from HJ DNA in complex with RuvA. In the full resolvosome a probable DNA-RuvA(4)-RuvB(12)-RuvC(2) complex forms which resolves the HJ.</text>
</comment>
<keyword evidence="16" id="KW-1185">Reference proteome</keyword>
<keyword evidence="6 12" id="KW-0227">DNA damage</keyword>
<name>A0ABQ2M4U4_9MICC</name>
<evidence type="ECO:0000256" key="3">
    <source>
        <dbReference type="ARBA" id="ARBA00022722"/>
    </source>
</evidence>
<keyword evidence="3 12" id="KW-0540">Nuclease</keyword>
<evidence type="ECO:0000256" key="9">
    <source>
        <dbReference type="ARBA" id="ARBA00023125"/>
    </source>
</evidence>
<dbReference type="EMBL" id="BMLQ01000006">
    <property type="protein sequence ID" value="GGO46722.1"/>
    <property type="molecule type" value="Genomic_DNA"/>
</dbReference>
<dbReference type="PANTHER" id="PTHR30194:SF3">
    <property type="entry name" value="CROSSOVER JUNCTION ENDODEOXYRIBONUCLEASE RUVC"/>
    <property type="match status" value="1"/>
</dbReference>
<comment type="cofactor">
    <cofactor evidence="12">
        <name>Mg(2+)</name>
        <dbReference type="ChEBI" id="CHEBI:18420"/>
    </cofactor>
    <text evidence="12">Binds 2 Mg(2+) ion per subunit.</text>
</comment>
<keyword evidence="4 12" id="KW-0479">Metal-binding</keyword>
<dbReference type="InterPro" id="IPR020563">
    <property type="entry name" value="X-over_junc_endoDNase_Mg_BS"/>
</dbReference>
<evidence type="ECO:0000256" key="11">
    <source>
        <dbReference type="ARBA" id="ARBA00023204"/>
    </source>
</evidence>
<dbReference type="Proteomes" id="UP000642509">
    <property type="component" value="Unassembled WGS sequence"/>
</dbReference>
<dbReference type="HAMAP" id="MF_00034">
    <property type="entry name" value="RuvC"/>
    <property type="match status" value="1"/>
</dbReference>